<evidence type="ECO:0000256" key="2">
    <source>
        <dbReference type="PIRSR" id="PIRSR613078-2"/>
    </source>
</evidence>
<accession>A0A6B2LEY3</accession>
<dbReference type="CDD" id="cd07040">
    <property type="entry name" value="HP"/>
    <property type="match status" value="1"/>
</dbReference>
<sequence>MLVRHGETEANADKSVYKKKADHATLLSELGVTQAIGAAHHLLEFFKCNFGYESGGVPPPDWSCSIWASSYKRAVDTAQIIMDNSGGWITEKNVSVFLIEQQFGLFEGVDWSSGEVDQRFPRELSMYNKCSTFGGRFWANIPMGESRFDVCKRVYSLLNTIHKNAKAKKQNYNIIVSHGVTIRAFLMMYLGLQPEWMEECINPSNCSIRHIEKGKDKGYIWPVKDAETPLKDLLSHIQETHPKDESEQTDKPS</sequence>
<feature type="binding site" evidence="2">
    <location>
        <begin position="4"/>
        <end position="11"/>
    </location>
    <ligand>
        <name>substrate</name>
    </ligand>
</feature>
<dbReference type="InterPro" id="IPR013078">
    <property type="entry name" value="His_Pase_superF_clade-1"/>
</dbReference>
<dbReference type="EMBL" id="GIBP01006566">
    <property type="protein sequence ID" value="NDV35535.1"/>
    <property type="molecule type" value="Transcribed_RNA"/>
</dbReference>
<proteinExistence type="predicted"/>
<protein>
    <recommendedName>
        <fullName evidence="4">Phosphoglycerate mutase</fullName>
    </recommendedName>
</protein>
<name>A0A6B2LEY3_9EUKA</name>
<dbReference type="SUPFAM" id="SSF53254">
    <property type="entry name" value="Phosphoglycerate mutase-like"/>
    <property type="match status" value="1"/>
</dbReference>
<evidence type="ECO:0000313" key="3">
    <source>
        <dbReference type="EMBL" id="NDV35535.1"/>
    </source>
</evidence>
<dbReference type="InterPro" id="IPR052765">
    <property type="entry name" value="PGM-Related"/>
</dbReference>
<dbReference type="InterPro" id="IPR029033">
    <property type="entry name" value="His_PPase_superfam"/>
</dbReference>
<dbReference type="Pfam" id="PF00300">
    <property type="entry name" value="His_Phos_1"/>
    <property type="match status" value="1"/>
</dbReference>
<dbReference type="AlphaFoldDB" id="A0A6B2LEY3"/>
<evidence type="ECO:0000256" key="1">
    <source>
        <dbReference type="PIRSR" id="PIRSR613078-1"/>
    </source>
</evidence>
<dbReference type="SMART" id="SM00855">
    <property type="entry name" value="PGAM"/>
    <property type="match status" value="1"/>
</dbReference>
<dbReference type="PANTHER" id="PTHR46192">
    <property type="entry name" value="BROAD-RANGE ACID PHOSPHATASE DET1"/>
    <property type="match status" value="1"/>
</dbReference>
<dbReference type="Gene3D" id="3.40.50.1240">
    <property type="entry name" value="Phosphoglycerate mutase-like"/>
    <property type="match status" value="1"/>
</dbReference>
<feature type="active site" description="Proton donor/acceptor" evidence="1">
    <location>
        <position position="100"/>
    </location>
</feature>
<feature type="active site" description="Tele-phosphohistidine intermediate" evidence="1">
    <location>
        <position position="5"/>
    </location>
</feature>
<reference evidence="3" key="1">
    <citation type="journal article" date="2020" name="J. Eukaryot. Microbiol.">
        <title>De novo Sequencing, Assembly and Annotation of the Transcriptome for the Free-Living Testate Amoeba Arcella intermedia.</title>
        <authorList>
            <person name="Ribeiro G.M."/>
            <person name="Porfirio-Sousa A.L."/>
            <person name="Maurer-Alcala X.X."/>
            <person name="Katz L.A."/>
            <person name="Lahr D.J.G."/>
        </authorList>
    </citation>
    <scope>NUCLEOTIDE SEQUENCE</scope>
</reference>
<evidence type="ECO:0008006" key="4">
    <source>
        <dbReference type="Google" id="ProtNLM"/>
    </source>
</evidence>
<organism evidence="3">
    <name type="scientific">Arcella intermedia</name>
    <dbReference type="NCBI Taxonomy" id="1963864"/>
    <lineage>
        <taxon>Eukaryota</taxon>
        <taxon>Amoebozoa</taxon>
        <taxon>Tubulinea</taxon>
        <taxon>Elardia</taxon>
        <taxon>Arcellinida</taxon>
        <taxon>Sphaerothecina</taxon>
        <taxon>Arcellidae</taxon>
        <taxon>Arcella</taxon>
    </lineage>
</organism>
<feature type="binding site" evidence="2">
    <location>
        <position position="73"/>
    </location>
    <ligand>
        <name>substrate</name>
    </ligand>
</feature>